<keyword evidence="4" id="KW-1185">Reference proteome</keyword>
<protein>
    <recommendedName>
        <fullName evidence="2">UME domain-containing protein</fullName>
    </recommendedName>
</protein>
<feature type="domain" description="UME" evidence="2">
    <location>
        <begin position="840"/>
        <end position="946"/>
    </location>
</feature>
<dbReference type="Pfam" id="PF08064">
    <property type="entry name" value="UME"/>
    <property type="match status" value="1"/>
</dbReference>
<comment type="caution">
    <text evidence="3">The sequence shown here is derived from an EMBL/GenBank/DDBJ whole genome shotgun (WGS) entry which is preliminary data.</text>
</comment>
<dbReference type="InterPro" id="IPR012993">
    <property type="entry name" value="UME"/>
</dbReference>
<dbReference type="InterPro" id="IPR016024">
    <property type="entry name" value="ARM-type_fold"/>
</dbReference>
<dbReference type="Proteomes" id="UP000714275">
    <property type="component" value="Unassembled WGS sequence"/>
</dbReference>
<reference evidence="3" key="1">
    <citation type="journal article" date="2020" name="New Phytol.">
        <title>Comparative genomics reveals dynamic genome evolution in host specialist ectomycorrhizal fungi.</title>
        <authorList>
            <person name="Lofgren L.A."/>
            <person name="Nguyen N.H."/>
            <person name="Vilgalys R."/>
            <person name="Ruytinx J."/>
            <person name="Liao H.L."/>
            <person name="Branco S."/>
            <person name="Kuo A."/>
            <person name="LaButti K."/>
            <person name="Lipzen A."/>
            <person name="Andreopoulos W."/>
            <person name="Pangilinan J."/>
            <person name="Riley R."/>
            <person name="Hundley H."/>
            <person name="Na H."/>
            <person name="Barry K."/>
            <person name="Grigoriev I.V."/>
            <person name="Stajich J.E."/>
            <person name="Kennedy P.G."/>
        </authorList>
    </citation>
    <scope>NUCLEOTIDE SEQUENCE</scope>
    <source>
        <strain evidence="3">DOB743</strain>
    </source>
</reference>
<dbReference type="OrthoDB" id="381190at2759"/>
<dbReference type="SMART" id="SM00802">
    <property type="entry name" value="UME"/>
    <property type="match status" value="1"/>
</dbReference>
<feature type="region of interest" description="Disordered" evidence="1">
    <location>
        <begin position="1"/>
        <end position="27"/>
    </location>
</feature>
<evidence type="ECO:0000313" key="4">
    <source>
        <dbReference type="Proteomes" id="UP000714275"/>
    </source>
</evidence>
<evidence type="ECO:0000259" key="2">
    <source>
        <dbReference type="SMART" id="SM00802"/>
    </source>
</evidence>
<dbReference type="AlphaFoldDB" id="A0A9P6ZI81"/>
<feature type="compositionally biased region" description="Pro residues" evidence="1">
    <location>
        <begin position="1"/>
        <end position="13"/>
    </location>
</feature>
<dbReference type="SUPFAM" id="SSF48371">
    <property type="entry name" value="ARM repeat"/>
    <property type="match status" value="1"/>
</dbReference>
<sequence length="1059" mass="116482">MSVPPSSPPPIPPTTFQTPNGTNSASPKDLRDFLKSLNDDNPPLVLDKPLWLRLLASLLEQHIELTDVTLDVFSRVGKRADSLDWLYADEEHLSKKVFVHLLGLCTSTESWLEVTDSGDSGGTSNTLHSKACGTLVEFLQLLSFSSVSGGDSSDLQRGVLQDILYEATNLCNTMMSARHESCPLDVHWFSTPPCLKTTTEDCSIPCPIDTLNVIRLPSPSHFPVLTSIIVELFGKLFSTAKPSYFITAAMLRHVSELTRRVYDFCSDCPTSPATRSRCLLRVAAAAHTLMSSDPSLIGGLSRLPCRLLIQRLQCDPNPAQRLVDHKLREILTSNSNLSVDYVNATLELLRSETWELPGSELRALAVVYIRGCVSRLDAASLQAVQSFLQGNPSYPDLEPLVITAGNPVDSPMSQTADSMDSSHWRTTLQRLVSVLIVPDELQWKSIGRKDTASYMQRILDKIQSRWARGLYHSSSSARVALAENVASLASHLKPFSRQSPQFRVAAALLLPLNRIVEGPSTEIDVHVRRQAFSAFRTVIREHPADIQSAEPPPVFDFLQRGFNDKDRSVGVNAGRALSDLVHLHARATDRGCQSNEAIFMKINGLLESSVKDAVKETLLITIGSIGRDAQFELLGLVVLCLISQLGQDNHVLKGLAYTQLLEIAKVQMKSPYTLVLPYLSQVATFVVSRKCTNPALIFETCRFLSVHPTDFVSVTLPKTLPYLFANSEAKVIQEISEDLGETILALFMEHSHQILAHVYQQHGPAQTTGSLTFVMKMISGGAEPKPADFTIRGMVQSCVVALLADLVMVLGHENEERAALAVDALRKVQRSITSETELELSSFLKTYMLGIVSNLNEMLQDVHGKKSFPAKKQILRGLEVLIVQIGPLVNEVSPQIMATLQTMFLVPELAAVTLSTWYTFLSTLNVEDVIPHTGTTSAAIVSAWSTLSPSTRESAKKCLRHVVFDVGSTVRNDAKANLDEVVDLGHIPELSEIHTQLQNARTWDPRSQLQKILDRCSSNNITVAQVALAELQNFMKNNQASLIQNLAAGDAFDPLIASI</sequence>
<proteinExistence type="predicted"/>
<organism evidence="3 4">
    <name type="scientific">Suillus placidus</name>
    <dbReference type="NCBI Taxonomy" id="48579"/>
    <lineage>
        <taxon>Eukaryota</taxon>
        <taxon>Fungi</taxon>
        <taxon>Dikarya</taxon>
        <taxon>Basidiomycota</taxon>
        <taxon>Agaricomycotina</taxon>
        <taxon>Agaricomycetes</taxon>
        <taxon>Agaricomycetidae</taxon>
        <taxon>Boletales</taxon>
        <taxon>Suillineae</taxon>
        <taxon>Suillaceae</taxon>
        <taxon>Suillus</taxon>
    </lineage>
</organism>
<dbReference type="GO" id="GO:0004674">
    <property type="term" value="F:protein serine/threonine kinase activity"/>
    <property type="evidence" value="ECO:0007669"/>
    <property type="project" value="InterPro"/>
</dbReference>
<evidence type="ECO:0000313" key="3">
    <source>
        <dbReference type="EMBL" id="KAG1764781.1"/>
    </source>
</evidence>
<accession>A0A9P6ZI81</accession>
<gene>
    <name evidence="3" type="ORF">EV702DRAFT_92952</name>
</gene>
<dbReference type="EMBL" id="JABBWD010000119">
    <property type="protein sequence ID" value="KAG1764781.1"/>
    <property type="molecule type" value="Genomic_DNA"/>
</dbReference>
<dbReference type="Gene3D" id="1.25.10.10">
    <property type="entry name" value="Leucine-rich Repeat Variant"/>
    <property type="match status" value="1"/>
</dbReference>
<evidence type="ECO:0000256" key="1">
    <source>
        <dbReference type="SAM" id="MobiDB-lite"/>
    </source>
</evidence>
<dbReference type="InterPro" id="IPR011989">
    <property type="entry name" value="ARM-like"/>
</dbReference>
<name>A0A9P6ZI81_9AGAM</name>